<dbReference type="GO" id="GO:0000493">
    <property type="term" value="P:box H/ACA snoRNP assembly"/>
    <property type="evidence" value="ECO:0007669"/>
    <property type="project" value="InterPro"/>
</dbReference>
<feature type="region of interest" description="Disordered" evidence="9">
    <location>
        <begin position="1"/>
        <end position="44"/>
    </location>
</feature>
<keyword evidence="8" id="KW-0539">Nucleus</keyword>
<sequence>MESSSEFNSSEINACDTPLTSEKTSVSVELGSDSLQPEKNNFSDSSYCSITPVPSNNIDSKNAGLSNAEICISLPNPAYEGQSQSSEHMPKQLSSDHSLEASKDPCLAKAEELAATTEILNAKEFSNISGAEGIEASTGEKVREALDSKFTADDGAEVSKADFGEQSSVDVSVAQCEHSQTSIKLNGNSHQSESDLCMDAEDEIEVLEEPEKISQCNIIVSTLHPEYSVEISSQCNGISYRCESDSWTEDESSSSDDSSSDSSDSFLDKMHENQMPARIPNIKTKGELDLDDLPPIEDLQISVSEKEMQKIGVVHAVVDKLVVIKAVKDMQPLDLDSVLFVSAGKPLGRIFDVFGQVVDPFYCVRFNTSEDIKDKGIAIDDDVFFAPEKTDITSYVFVEQLKNQKGSDASWKDNNEPPPEHIDYSDDEQENAAKKKRRAKGRDRGSDEVFVLPRKIPALGSDNPVFIPPPYPSAGIRHNVFSRHSNTMPFNSNVQPNSPCVSISRPSPHMFLSSPNFSSMPPNYHSVPSPCFSPRFSPSFSPVPTAQNSFQVHSPLPSPTPFHLQQRFVSYQSQNALRPPLQPNYQPPQFGQFSGLGSPSPALQSPIPYNSHVLRPVSHLPGMSPNTNYFAPNICSPPPSLSGPMPINSQWFQNQSVRIPHSHNVPPNTPLSIQIPQQLASPPPSLLAISFPSGQPLNNAAQQRFRAPHLPPNFQ</sequence>
<accession>A0A087T4Z3</accession>
<keyword evidence="4" id="KW-0690">Ribosome biogenesis</keyword>
<comment type="similarity">
    <text evidence="2">Belongs to the NAF1 family.</text>
</comment>
<comment type="subcellular location">
    <subcellularLocation>
        <location evidence="1">Nucleus</location>
    </subcellularLocation>
</comment>
<dbReference type="InterPro" id="IPR007504">
    <property type="entry name" value="H/ACA_rnp_Gar1/Naf1"/>
</dbReference>
<evidence type="ECO:0000256" key="8">
    <source>
        <dbReference type="ARBA" id="ARBA00023242"/>
    </source>
</evidence>
<keyword evidence="10" id="KW-0687">Ribonucleoprotein</keyword>
<feature type="compositionally biased region" description="Low complexity" evidence="9">
    <location>
        <begin position="255"/>
        <end position="265"/>
    </location>
</feature>
<dbReference type="Gene3D" id="2.40.10.230">
    <property type="entry name" value="Probable tRNA pseudouridine synthase domain"/>
    <property type="match status" value="1"/>
</dbReference>
<protein>
    <recommendedName>
        <fullName evidence="3">H/ACA ribonucleoprotein complex non-core subunit NAF1</fullName>
    </recommendedName>
</protein>
<dbReference type="SUPFAM" id="SSF50447">
    <property type="entry name" value="Translation proteins"/>
    <property type="match status" value="1"/>
</dbReference>
<name>A0A087T4Z3_STEMI</name>
<dbReference type="Pfam" id="PF04410">
    <property type="entry name" value="Gar1"/>
    <property type="match status" value="1"/>
</dbReference>
<feature type="non-terminal residue" evidence="10">
    <location>
        <position position="715"/>
    </location>
</feature>
<gene>
    <name evidence="10" type="ORF">X975_03569</name>
</gene>
<keyword evidence="6" id="KW-0597">Phosphoprotein</keyword>
<keyword evidence="11" id="KW-1185">Reference proteome</keyword>
<evidence type="ECO:0000256" key="4">
    <source>
        <dbReference type="ARBA" id="ARBA00022517"/>
    </source>
</evidence>
<dbReference type="PANTHER" id="PTHR31633:SF1">
    <property type="entry name" value="H_ACA RIBONUCLEOPROTEIN COMPLEX NON-CORE SUBUNIT NAF1"/>
    <property type="match status" value="1"/>
</dbReference>
<keyword evidence="7" id="KW-0694">RNA-binding</keyword>
<dbReference type="GO" id="GO:0005732">
    <property type="term" value="C:sno(s)RNA-containing ribonucleoprotein complex"/>
    <property type="evidence" value="ECO:0007669"/>
    <property type="project" value="InterPro"/>
</dbReference>
<feature type="region of interest" description="Disordered" evidence="9">
    <location>
        <begin position="246"/>
        <end position="267"/>
    </location>
</feature>
<dbReference type="InterPro" id="IPR009000">
    <property type="entry name" value="Transl_B-barrel_sf"/>
</dbReference>
<dbReference type="GO" id="GO:0003723">
    <property type="term" value="F:RNA binding"/>
    <property type="evidence" value="ECO:0007669"/>
    <property type="project" value="UniProtKB-KW"/>
</dbReference>
<dbReference type="InterPro" id="IPR040309">
    <property type="entry name" value="Naf1"/>
</dbReference>
<feature type="compositionally biased region" description="Low complexity" evidence="9">
    <location>
        <begin position="1"/>
        <end position="11"/>
    </location>
</feature>
<feature type="compositionally biased region" description="Basic and acidic residues" evidence="9">
    <location>
        <begin position="410"/>
        <end position="424"/>
    </location>
</feature>
<feature type="compositionally biased region" description="Polar residues" evidence="9">
    <location>
        <begin position="81"/>
        <end position="96"/>
    </location>
</feature>
<evidence type="ECO:0000256" key="2">
    <source>
        <dbReference type="ARBA" id="ARBA00009801"/>
    </source>
</evidence>
<evidence type="ECO:0000256" key="5">
    <source>
        <dbReference type="ARBA" id="ARBA00022552"/>
    </source>
</evidence>
<organism evidence="10 11">
    <name type="scientific">Stegodyphus mimosarum</name>
    <name type="common">African social velvet spider</name>
    <dbReference type="NCBI Taxonomy" id="407821"/>
    <lineage>
        <taxon>Eukaryota</taxon>
        <taxon>Metazoa</taxon>
        <taxon>Ecdysozoa</taxon>
        <taxon>Arthropoda</taxon>
        <taxon>Chelicerata</taxon>
        <taxon>Arachnida</taxon>
        <taxon>Araneae</taxon>
        <taxon>Araneomorphae</taxon>
        <taxon>Entelegynae</taxon>
        <taxon>Eresoidea</taxon>
        <taxon>Eresidae</taxon>
        <taxon>Stegodyphus</taxon>
    </lineage>
</organism>
<dbReference type="GO" id="GO:0006364">
    <property type="term" value="P:rRNA processing"/>
    <property type="evidence" value="ECO:0007669"/>
    <property type="project" value="UniProtKB-KW"/>
</dbReference>
<dbReference type="Proteomes" id="UP000054359">
    <property type="component" value="Unassembled WGS sequence"/>
</dbReference>
<dbReference type="InterPro" id="IPR038664">
    <property type="entry name" value="Gar1/Naf1_Cbf5-bd_sf"/>
</dbReference>
<dbReference type="GO" id="GO:0043489">
    <property type="term" value="P:RNA stabilization"/>
    <property type="evidence" value="ECO:0007669"/>
    <property type="project" value="UniProtKB-ARBA"/>
</dbReference>
<evidence type="ECO:0000256" key="7">
    <source>
        <dbReference type="ARBA" id="ARBA00022884"/>
    </source>
</evidence>
<evidence type="ECO:0000256" key="6">
    <source>
        <dbReference type="ARBA" id="ARBA00022553"/>
    </source>
</evidence>
<dbReference type="FunFam" id="2.40.10.230:FF:000002">
    <property type="entry name" value="H/ACA ribonucleoprotein complex non-core subunit NAF1"/>
    <property type="match status" value="1"/>
</dbReference>
<dbReference type="STRING" id="407821.A0A087T4Z3"/>
<evidence type="ECO:0000256" key="9">
    <source>
        <dbReference type="SAM" id="MobiDB-lite"/>
    </source>
</evidence>
<evidence type="ECO:0000313" key="10">
    <source>
        <dbReference type="EMBL" id="KFM60182.1"/>
    </source>
</evidence>
<feature type="region of interest" description="Disordered" evidence="9">
    <location>
        <begin position="76"/>
        <end position="103"/>
    </location>
</feature>
<dbReference type="PANTHER" id="PTHR31633">
    <property type="entry name" value="H/ACA RIBONUCLEOPROTEIN COMPLEX NON-CORE SUBUNIT NAF1"/>
    <property type="match status" value="1"/>
</dbReference>
<dbReference type="OrthoDB" id="21550at2759"/>
<evidence type="ECO:0000313" key="11">
    <source>
        <dbReference type="Proteomes" id="UP000054359"/>
    </source>
</evidence>
<evidence type="ECO:0000256" key="1">
    <source>
        <dbReference type="ARBA" id="ARBA00004123"/>
    </source>
</evidence>
<proteinExistence type="inferred from homology"/>
<dbReference type="EMBL" id="KK113430">
    <property type="protein sequence ID" value="KFM60182.1"/>
    <property type="molecule type" value="Genomic_DNA"/>
</dbReference>
<evidence type="ECO:0000256" key="3">
    <source>
        <dbReference type="ARBA" id="ARBA00021438"/>
    </source>
</evidence>
<reference evidence="10 11" key="1">
    <citation type="submission" date="2013-11" db="EMBL/GenBank/DDBJ databases">
        <title>Genome sequencing of Stegodyphus mimosarum.</title>
        <authorList>
            <person name="Bechsgaard J."/>
        </authorList>
    </citation>
    <scope>NUCLEOTIDE SEQUENCE [LARGE SCALE GENOMIC DNA]</scope>
</reference>
<keyword evidence="5" id="KW-0698">rRNA processing</keyword>
<feature type="compositionally biased region" description="Polar residues" evidence="9">
    <location>
        <begin position="18"/>
        <end position="44"/>
    </location>
</feature>
<dbReference type="GO" id="GO:0005634">
    <property type="term" value="C:nucleus"/>
    <property type="evidence" value="ECO:0007669"/>
    <property type="project" value="UniProtKB-SubCell"/>
</dbReference>
<feature type="region of interest" description="Disordered" evidence="9">
    <location>
        <begin position="406"/>
        <end position="447"/>
    </location>
</feature>
<dbReference type="GO" id="GO:0001522">
    <property type="term" value="P:pseudouridine synthesis"/>
    <property type="evidence" value="ECO:0007669"/>
    <property type="project" value="InterPro"/>
</dbReference>
<dbReference type="AlphaFoldDB" id="A0A087T4Z3"/>